<dbReference type="AlphaFoldDB" id="A0A6A8MAZ2"/>
<sequence length="267" mass="28781">MATACITGASSGIGRALAEQLAARGWSLILVARNQEKLNEIAEKLSSENSISSPEVFPCDLSRKDECLRLCSHLETVDDLGLLVNNAGFGSVGSFEELDLDRELSMIDLNVAAVQILCRRMIPYMESLGEKTGRIGGVGGGQILNVASVAGLMYGGPYMATYYATKAYVASLTSSIYRELKEKNSTVRISALCPGPVDTNFNKTAGVRFALPGIDPDYCARYALNKLASGKLIIIPGAVRFGLPFYRLLPRKLQMVFTGKGQKKKLG</sequence>
<keyword evidence="2" id="KW-0560">Oxidoreductase</keyword>
<proteinExistence type="inferred from homology"/>
<dbReference type="Gene3D" id="3.40.50.720">
    <property type="entry name" value="NAD(P)-binding Rossmann-like Domain"/>
    <property type="match status" value="1"/>
</dbReference>
<evidence type="ECO:0000256" key="2">
    <source>
        <dbReference type="ARBA" id="ARBA00023002"/>
    </source>
</evidence>
<evidence type="ECO:0000256" key="1">
    <source>
        <dbReference type="ARBA" id="ARBA00006484"/>
    </source>
</evidence>
<dbReference type="SUPFAM" id="SSF51735">
    <property type="entry name" value="NAD(P)-binding Rossmann-fold domains"/>
    <property type="match status" value="1"/>
</dbReference>
<dbReference type="PRINTS" id="PR00081">
    <property type="entry name" value="GDHRDH"/>
</dbReference>
<comment type="caution">
    <text evidence="4">The sequence shown here is derived from an EMBL/GenBank/DDBJ whole genome shotgun (WGS) entry which is preliminary data.</text>
</comment>
<reference evidence="4" key="1">
    <citation type="submission" date="2019-09" db="EMBL/GenBank/DDBJ databases">
        <title>In-depth cultivation of the pig gut microbiome towards novel bacterial diversity and tailored functional studies.</title>
        <authorList>
            <person name="Wylensek D."/>
            <person name="Hitch T.C.A."/>
            <person name="Clavel T."/>
        </authorList>
    </citation>
    <scope>NUCLEOTIDE SEQUENCE</scope>
    <source>
        <strain evidence="4">RF-744-FAT-WT-3</strain>
    </source>
</reference>
<dbReference type="PANTHER" id="PTHR44196:SF2">
    <property type="entry name" value="SHORT-CHAIN DEHYDROGENASE-RELATED"/>
    <property type="match status" value="1"/>
</dbReference>
<dbReference type="PIRSF" id="PIRSF000126">
    <property type="entry name" value="11-beta-HSD1"/>
    <property type="match status" value="1"/>
</dbReference>
<dbReference type="GO" id="GO:0016491">
    <property type="term" value="F:oxidoreductase activity"/>
    <property type="evidence" value="ECO:0007669"/>
    <property type="project" value="UniProtKB-KW"/>
</dbReference>
<organism evidence="4">
    <name type="scientific">Baileyella intestinalis</name>
    <dbReference type="NCBI Taxonomy" id="2606709"/>
    <lineage>
        <taxon>Bacteria</taxon>
        <taxon>Bacillati</taxon>
        <taxon>Bacillota</taxon>
        <taxon>Clostridia</taxon>
        <taxon>Peptostreptococcales</taxon>
        <taxon>Anaerovoracaceae</taxon>
        <taxon>Baileyella</taxon>
    </lineage>
</organism>
<accession>A0A6A8MAZ2</accession>
<dbReference type="Pfam" id="PF00106">
    <property type="entry name" value="adh_short"/>
    <property type="match status" value="1"/>
</dbReference>
<dbReference type="PANTHER" id="PTHR44196">
    <property type="entry name" value="DEHYDROGENASE/REDUCTASE SDR FAMILY MEMBER 7B"/>
    <property type="match status" value="1"/>
</dbReference>
<gene>
    <name evidence="4" type="ORF">FYJ66_02515</name>
</gene>
<dbReference type="CDD" id="cd05233">
    <property type="entry name" value="SDR_c"/>
    <property type="match status" value="1"/>
</dbReference>
<dbReference type="EMBL" id="VUNB01000002">
    <property type="protein sequence ID" value="MST68466.1"/>
    <property type="molecule type" value="Genomic_DNA"/>
</dbReference>
<dbReference type="PRINTS" id="PR00080">
    <property type="entry name" value="SDRFAMILY"/>
</dbReference>
<dbReference type="RefSeq" id="WP_154571941.1">
    <property type="nucleotide sequence ID" value="NZ_VUNB01000002.1"/>
</dbReference>
<name>A0A6A8MAZ2_9FIRM</name>
<comment type="similarity">
    <text evidence="1 3">Belongs to the short-chain dehydrogenases/reductases (SDR) family.</text>
</comment>
<dbReference type="InterPro" id="IPR002347">
    <property type="entry name" value="SDR_fam"/>
</dbReference>
<dbReference type="GO" id="GO:0016020">
    <property type="term" value="C:membrane"/>
    <property type="evidence" value="ECO:0007669"/>
    <property type="project" value="TreeGrafter"/>
</dbReference>
<protein>
    <submittedName>
        <fullName evidence="4">SDR family oxidoreductase</fullName>
    </submittedName>
</protein>
<dbReference type="InterPro" id="IPR036291">
    <property type="entry name" value="NAD(P)-bd_dom_sf"/>
</dbReference>
<evidence type="ECO:0000313" key="4">
    <source>
        <dbReference type="EMBL" id="MST68466.1"/>
    </source>
</evidence>
<evidence type="ECO:0000256" key="3">
    <source>
        <dbReference type="RuleBase" id="RU000363"/>
    </source>
</evidence>